<feature type="transmembrane region" description="Helical" evidence="1">
    <location>
        <begin position="505"/>
        <end position="529"/>
    </location>
</feature>
<dbReference type="EMBL" id="KN835142">
    <property type="protein sequence ID" value="KIK47887.1"/>
    <property type="molecule type" value="Genomic_DNA"/>
</dbReference>
<reference evidence="3 4" key="1">
    <citation type="submission" date="2014-04" db="EMBL/GenBank/DDBJ databases">
        <authorList>
            <consortium name="DOE Joint Genome Institute"/>
            <person name="Kuo A."/>
            <person name="Ruytinx J."/>
            <person name="Rineau F."/>
            <person name="Colpaert J."/>
            <person name="Kohler A."/>
            <person name="Nagy L.G."/>
            <person name="Floudas D."/>
            <person name="Copeland A."/>
            <person name="Barry K.W."/>
            <person name="Cichocki N."/>
            <person name="Veneault-Fourrey C."/>
            <person name="LaButti K."/>
            <person name="Lindquist E.A."/>
            <person name="Lipzen A."/>
            <person name="Lundell T."/>
            <person name="Morin E."/>
            <person name="Murat C."/>
            <person name="Sun H."/>
            <person name="Tunlid A."/>
            <person name="Henrissat B."/>
            <person name="Grigoriev I.V."/>
            <person name="Hibbett D.S."/>
            <person name="Martin F."/>
            <person name="Nordberg H.P."/>
            <person name="Cantor M.N."/>
            <person name="Hua S.X."/>
        </authorList>
    </citation>
    <scope>NUCLEOTIDE SEQUENCE [LARGE SCALE GENOMIC DNA]</scope>
    <source>
        <strain evidence="3 4">UH-Slu-Lm8-n1</strain>
    </source>
</reference>
<evidence type="ECO:0000256" key="2">
    <source>
        <dbReference type="SAM" id="SignalP"/>
    </source>
</evidence>
<feature type="transmembrane region" description="Helical" evidence="1">
    <location>
        <begin position="399"/>
        <end position="422"/>
    </location>
</feature>
<protein>
    <submittedName>
        <fullName evidence="3">Unplaced genomic scaffold CY34scaffold_11, whole genome shotgun sequence</fullName>
    </submittedName>
</protein>
<dbReference type="HOGENOM" id="CLU_015738_0_0_1"/>
<feature type="signal peptide" evidence="2">
    <location>
        <begin position="1"/>
        <end position="24"/>
    </location>
</feature>
<reference evidence="4" key="2">
    <citation type="submission" date="2015-01" db="EMBL/GenBank/DDBJ databases">
        <title>Evolutionary Origins and Diversification of the Mycorrhizal Mutualists.</title>
        <authorList>
            <consortium name="DOE Joint Genome Institute"/>
            <consortium name="Mycorrhizal Genomics Consortium"/>
            <person name="Kohler A."/>
            <person name="Kuo A."/>
            <person name="Nagy L.G."/>
            <person name="Floudas D."/>
            <person name="Copeland A."/>
            <person name="Barry K.W."/>
            <person name="Cichocki N."/>
            <person name="Veneault-Fourrey C."/>
            <person name="LaButti K."/>
            <person name="Lindquist E.A."/>
            <person name="Lipzen A."/>
            <person name="Lundell T."/>
            <person name="Morin E."/>
            <person name="Murat C."/>
            <person name="Riley R."/>
            <person name="Ohm R."/>
            <person name="Sun H."/>
            <person name="Tunlid A."/>
            <person name="Henrissat B."/>
            <person name="Grigoriev I.V."/>
            <person name="Hibbett D.S."/>
            <person name="Martin F."/>
        </authorList>
    </citation>
    <scope>NUCLEOTIDE SEQUENCE [LARGE SCALE GENOMIC DNA]</scope>
    <source>
        <strain evidence="4">UH-Slu-Lm8-n1</strain>
    </source>
</reference>
<keyword evidence="1" id="KW-0812">Transmembrane</keyword>
<keyword evidence="4" id="KW-1185">Reference proteome</keyword>
<proteinExistence type="predicted"/>
<dbReference type="STRING" id="930992.A0A0D0BQD1"/>
<feature type="transmembrane region" description="Helical" evidence="1">
    <location>
        <begin position="239"/>
        <end position="255"/>
    </location>
</feature>
<dbReference type="AlphaFoldDB" id="A0A0D0BQD1"/>
<dbReference type="InParanoid" id="A0A0D0BQD1"/>
<dbReference type="OrthoDB" id="5392263at2759"/>
<dbReference type="Proteomes" id="UP000054485">
    <property type="component" value="Unassembled WGS sequence"/>
</dbReference>
<feature type="transmembrane region" description="Helical" evidence="1">
    <location>
        <begin position="113"/>
        <end position="135"/>
    </location>
</feature>
<keyword evidence="1" id="KW-1133">Transmembrane helix</keyword>
<organism evidence="3 4">
    <name type="scientific">Suillus luteus UH-Slu-Lm8-n1</name>
    <dbReference type="NCBI Taxonomy" id="930992"/>
    <lineage>
        <taxon>Eukaryota</taxon>
        <taxon>Fungi</taxon>
        <taxon>Dikarya</taxon>
        <taxon>Basidiomycota</taxon>
        <taxon>Agaricomycotina</taxon>
        <taxon>Agaricomycetes</taxon>
        <taxon>Agaricomycetidae</taxon>
        <taxon>Boletales</taxon>
        <taxon>Suillineae</taxon>
        <taxon>Suillaceae</taxon>
        <taxon>Suillus</taxon>
    </lineage>
</organism>
<feature type="transmembrane region" description="Helical" evidence="1">
    <location>
        <begin position="201"/>
        <end position="219"/>
    </location>
</feature>
<evidence type="ECO:0000313" key="4">
    <source>
        <dbReference type="Proteomes" id="UP000054485"/>
    </source>
</evidence>
<gene>
    <name evidence="3" type="ORF">CY34DRAFT_147370</name>
</gene>
<feature type="chain" id="PRO_5002207471" evidence="2">
    <location>
        <begin position="25"/>
        <end position="539"/>
    </location>
</feature>
<evidence type="ECO:0000256" key="1">
    <source>
        <dbReference type="SAM" id="Phobius"/>
    </source>
</evidence>
<keyword evidence="2" id="KW-0732">Signal</keyword>
<feature type="transmembrane region" description="Helical" evidence="1">
    <location>
        <begin position="362"/>
        <end position="387"/>
    </location>
</feature>
<sequence>MGLRIGSQALALLLLVYSVDTVAGLDWTQCLLDIQASANVTNNLVGLLDGNGYPVSNIADATAISYSLCTSACGSGRNFQWTVLSQDFSSWLLPYLALISQLPFGADDRLDSFMSAVLTVGSPALAGYSLFITLLNSRWINHRFGPLLTNPNSYFAVSIVSSLQQFPLKWHSNDFASRIVLSESDRWWEILHQSMDNGQSWSAASATSIGWVVVAYVLSIANSPSDAFTSTQADGGATGSMWLWLISIVVGWLLLSPKCDFKRLTTVFDHAHKYARTGSTDGPTQRALTITAQDDHVASSDELLTPPVFNYSRSLPWTHTAETMFLAFQAAAPNQVPDNTSSEAQSAPQPSSRWVPGVFTRMALASGASLALQWGTVGGAFIAEWFTPTTGMGCRSLSYLIYGAVSTVIWMMLLISSILAHYSDPAGCSDRKSVFVVVPLAFSVCLRRMGKLLAIANSLWVILTCVLQYSDFYDTCFCNSSMISRGQAAYITIIETSAQAFLAKVAWYGALSLSLGSAGAFVFLISLLLDTLKPSPQLI</sequence>
<evidence type="ECO:0000313" key="3">
    <source>
        <dbReference type="EMBL" id="KIK47887.1"/>
    </source>
</evidence>
<accession>A0A0D0BQD1</accession>
<keyword evidence="1" id="KW-0472">Membrane</keyword>
<name>A0A0D0BQD1_9AGAM</name>